<sequence>MAKGEKADFSLTIGLNLDDLFRGMDEANATISQAISRINSENKQVKLKADISELKAGDDALKKQAIEMQSLTRQIELQTAKLRLLGQARDSAYTRTGANSSLYRAADTRYLQQEKYVARLNAELRKMQAASAAASAASSGLFSKISTGASVAKKGVSDVSGAYGMLSAKMAGIMAIGMTGAGLFNITQGAMDAGENLYKLSTRLHLTTSEAAQLSKVFMLSGTDINAIIPFFARLDKQIMTGGESSAKMALSMTEFGFSLKDTSGKLLPLNQQLSQLAIGYENASKAGKQQEFVTQILGARGAALIPLLEDYRANMEAASRIQATGMLDPKQAHELNQEWKIMRGEGKQLSMAFGAAMMPIAKELMPQVTSGMQSMIQNIRSNKDDIKTAIEGWAQALLTVGKAAGVAAETIGKISAAIGTSDAQKHQQDALRSIDPGYNTRNIFAGAAGIAGGGLAGGLAGSPFGPIGIAIGAGIGAYGGYNSTTKLQAEYSRNLMSLAGYDTSWKGLEDRYQLGKKSAGGAGTMWDDASNRLVKNRNYDLSQYNITLGHTRTAVQRAVQSVSEANVRWGEFSSRLNQNTSENQKNTQAAKENADAQMKAAKAMEWRKSAAGQLSEKIYALTHNDIENAQHAMWIEVEKAKASGVSDELIAQFVNAQSNRIEEDRFRNVTAPMAEAFKSDLQNQLDQVDLQAKSYMRAGASADAATAWAEQRKAKINEDWDNQVADQIDSIWQSEYQNQMDRIEREKQAWIQKGLDEVKATQWSEEKKKQIQANTVREMFTSQKKLLDVYRNALRSGLGQQGGVNAIRKELQKQYGISATDFTSPSEIAGFQSALKEANESLVPVLSDATYEGVKKAMIEVYRGSQEPKFELPADAIPGVKDQVSIIRRTDEDWQSYPLWSEDQARNLTSLVTSITPLSDSIGGGGTNQTESLSGGQQSYLDNSQIVVNMNMDGAVVTNDTGEELMNRWAKQTARKIEYLAKARKVKFTDGGRNY</sequence>
<feature type="region of interest" description="Disordered" evidence="2">
    <location>
        <begin position="576"/>
        <end position="595"/>
    </location>
</feature>
<dbReference type="Proteomes" id="UP000430222">
    <property type="component" value="Unassembled WGS sequence"/>
</dbReference>
<keyword evidence="4" id="KW-1185">Reference proteome</keyword>
<name>A0A6I2UPT2_9FIRM</name>
<feature type="coiled-coil region" evidence="1">
    <location>
        <begin position="24"/>
        <end position="81"/>
    </location>
</feature>
<evidence type="ECO:0000313" key="3">
    <source>
        <dbReference type="EMBL" id="MSV24228.1"/>
    </source>
</evidence>
<dbReference type="AlphaFoldDB" id="A0A6I2UPT2"/>
<dbReference type="EMBL" id="VUNL01000003">
    <property type="protein sequence ID" value="MSV24228.1"/>
    <property type="molecule type" value="Genomic_DNA"/>
</dbReference>
<protein>
    <recommendedName>
        <fullName evidence="5">Phage tail tape measure protein</fullName>
    </recommendedName>
</protein>
<reference evidence="3 4" key="1">
    <citation type="submission" date="2019-08" db="EMBL/GenBank/DDBJ databases">
        <title>In-depth cultivation of the pig gut microbiome towards novel bacterial diversity and tailored functional studies.</title>
        <authorList>
            <person name="Wylensek D."/>
            <person name="Hitch T.C.A."/>
            <person name="Clavel T."/>
        </authorList>
    </citation>
    <scope>NUCLEOTIDE SEQUENCE [LARGE SCALE GENOMIC DNA]</scope>
    <source>
        <strain evidence="4">WCA-380-WT-3B3</strain>
    </source>
</reference>
<proteinExistence type="predicted"/>
<feature type="compositionally biased region" description="Polar residues" evidence="2">
    <location>
        <begin position="576"/>
        <end position="591"/>
    </location>
</feature>
<comment type="caution">
    <text evidence="3">The sequence shown here is derived from an EMBL/GenBank/DDBJ whole genome shotgun (WGS) entry which is preliminary data.</text>
</comment>
<keyword evidence="1" id="KW-0175">Coiled coil</keyword>
<accession>A0A6I2UPT2</accession>
<evidence type="ECO:0000256" key="2">
    <source>
        <dbReference type="SAM" id="MobiDB-lite"/>
    </source>
</evidence>
<dbReference type="RefSeq" id="WP_154620003.1">
    <property type="nucleotide sequence ID" value="NZ_VUNL01000003.1"/>
</dbReference>
<evidence type="ECO:0000256" key="1">
    <source>
        <dbReference type="SAM" id="Coils"/>
    </source>
</evidence>
<organism evidence="3 4">
    <name type="scientific">Selenomonas montiformis</name>
    <dbReference type="NCBI Taxonomy" id="2652285"/>
    <lineage>
        <taxon>Bacteria</taxon>
        <taxon>Bacillati</taxon>
        <taxon>Bacillota</taxon>
        <taxon>Negativicutes</taxon>
        <taxon>Selenomonadales</taxon>
        <taxon>Selenomonadaceae</taxon>
        <taxon>Selenomonas</taxon>
    </lineage>
</organism>
<gene>
    <name evidence="3" type="ORF">FYJ78_03305</name>
</gene>
<evidence type="ECO:0000313" key="4">
    <source>
        <dbReference type="Proteomes" id="UP000430222"/>
    </source>
</evidence>
<evidence type="ECO:0008006" key="5">
    <source>
        <dbReference type="Google" id="ProtNLM"/>
    </source>
</evidence>